<keyword evidence="2" id="KW-0732">Signal</keyword>
<dbReference type="EMBL" id="BPLR01009529">
    <property type="protein sequence ID" value="GIY32658.1"/>
    <property type="molecule type" value="Genomic_DNA"/>
</dbReference>
<dbReference type="SMART" id="SM00209">
    <property type="entry name" value="TSP1"/>
    <property type="match status" value="1"/>
</dbReference>
<gene>
    <name evidence="3" type="primary">Hmcn1_8</name>
    <name evidence="3" type="ORF">CEXT_152591</name>
</gene>
<evidence type="ECO:0000313" key="4">
    <source>
        <dbReference type="Proteomes" id="UP001054945"/>
    </source>
</evidence>
<evidence type="ECO:0000313" key="3">
    <source>
        <dbReference type="EMBL" id="GIY32658.1"/>
    </source>
</evidence>
<accession>A0AAV4SLV2</accession>
<organism evidence="3 4">
    <name type="scientific">Caerostris extrusa</name>
    <name type="common">Bark spider</name>
    <name type="synonym">Caerostris bankana</name>
    <dbReference type="NCBI Taxonomy" id="172846"/>
    <lineage>
        <taxon>Eukaryota</taxon>
        <taxon>Metazoa</taxon>
        <taxon>Ecdysozoa</taxon>
        <taxon>Arthropoda</taxon>
        <taxon>Chelicerata</taxon>
        <taxon>Arachnida</taxon>
        <taxon>Araneae</taxon>
        <taxon>Araneomorphae</taxon>
        <taxon>Entelegynae</taxon>
        <taxon>Araneoidea</taxon>
        <taxon>Araneidae</taxon>
        <taxon>Caerostris</taxon>
    </lineage>
</organism>
<dbReference type="Pfam" id="PF00090">
    <property type="entry name" value="TSP_1"/>
    <property type="match status" value="1"/>
</dbReference>
<dbReference type="PANTHER" id="PTHR16311">
    <property type="entry name" value="THROMBOSPONDIN TYPE I DOMAIN-CONTAINING 1"/>
    <property type="match status" value="1"/>
</dbReference>
<protein>
    <submittedName>
        <fullName evidence="3">Hemicentin-1</fullName>
    </submittedName>
</protein>
<proteinExistence type="predicted"/>
<reference evidence="3 4" key="1">
    <citation type="submission" date="2021-06" db="EMBL/GenBank/DDBJ databases">
        <title>Caerostris extrusa draft genome.</title>
        <authorList>
            <person name="Kono N."/>
            <person name="Arakawa K."/>
        </authorList>
    </citation>
    <scope>NUCLEOTIDE SEQUENCE [LARGE SCALE GENOMIC DNA]</scope>
</reference>
<dbReference type="PROSITE" id="PS50092">
    <property type="entry name" value="TSP1"/>
    <property type="match status" value="1"/>
</dbReference>
<dbReference type="InterPro" id="IPR036383">
    <property type="entry name" value="TSP1_rpt_sf"/>
</dbReference>
<dbReference type="PRINTS" id="PR01705">
    <property type="entry name" value="TSP1REPEAT"/>
</dbReference>
<sequence length="92" mass="9953">MLLFIPALLLVLYLPQESGAVDSTWGEWTEWSSCSVSCGQGIRKRFRACNQAPRINSPFCEGKYVQTKICDTTIQCAVDGVGTTGAPGLPVL</sequence>
<dbReference type="Proteomes" id="UP001054945">
    <property type="component" value="Unassembled WGS sequence"/>
</dbReference>
<feature type="chain" id="PRO_5043864961" evidence="2">
    <location>
        <begin position="21"/>
        <end position="92"/>
    </location>
</feature>
<dbReference type="InterPro" id="IPR038877">
    <property type="entry name" value="THSD1"/>
</dbReference>
<dbReference type="Gene3D" id="2.20.100.10">
    <property type="entry name" value="Thrombospondin type-1 (TSP1) repeat"/>
    <property type="match status" value="1"/>
</dbReference>
<evidence type="ECO:0000256" key="1">
    <source>
        <dbReference type="ARBA" id="ARBA00023157"/>
    </source>
</evidence>
<dbReference type="FunFam" id="2.20.100.10:FF:000001">
    <property type="entry name" value="semaphorin-5A isoform X1"/>
    <property type="match status" value="1"/>
</dbReference>
<dbReference type="AlphaFoldDB" id="A0AAV4SLV2"/>
<keyword evidence="1" id="KW-1015">Disulfide bond</keyword>
<keyword evidence="4" id="KW-1185">Reference proteome</keyword>
<dbReference type="InterPro" id="IPR000884">
    <property type="entry name" value="TSP1_rpt"/>
</dbReference>
<feature type="signal peptide" evidence="2">
    <location>
        <begin position="1"/>
        <end position="20"/>
    </location>
</feature>
<name>A0AAV4SLV2_CAEEX</name>
<dbReference type="GO" id="GO:0071944">
    <property type="term" value="C:cell periphery"/>
    <property type="evidence" value="ECO:0007669"/>
    <property type="project" value="TreeGrafter"/>
</dbReference>
<dbReference type="SUPFAM" id="SSF82895">
    <property type="entry name" value="TSP-1 type 1 repeat"/>
    <property type="match status" value="1"/>
</dbReference>
<comment type="caution">
    <text evidence="3">The sequence shown here is derived from an EMBL/GenBank/DDBJ whole genome shotgun (WGS) entry which is preliminary data.</text>
</comment>
<dbReference type="PANTHER" id="PTHR16311:SF3">
    <property type="entry name" value="THROMBOSPONDIN TYPE-1 DOMAIN-CONTAINING PROTEIN 1"/>
    <property type="match status" value="1"/>
</dbReference>
<evidence type="ECO:0000256" key="2">
    <source>
        <dbReference type="SAM" id="SignalP"/>
    </source>
</evidence>